<dbReference type="Proteomes" id="UP000612362">
    <property type="component" value="Unassembled WGS sequence"/>
</dbReference>
<gene>
    <name evidence="1" type="ORF">KSX_90710</name>
</gene>
<proteinExistence type="predicted"/>
<organism evidence="1 2">
    <name type="scientific">Ktedonospora formicarum</name>
    <dbReference type="NCBI Taxonomy" id="2778364"/>
    <lineage>
        <taxon>Bacteria</taxon>
        <taxon>Bacillati</taxon>
        <taxon>Chloroflexota</taxon>
        <taxon>Ktedonobacteria</taxon>
        <taxon>Ktedonobacterales</taxon>
        <taxon>Ktedonobacteraceae</taxon>
        <taxon>Ktedonospora</taxon>
    </lineage>
</organism>
<dbReference type="AlphaFoldDB" id="A0A8J3MYK3"/>
<reference evidence="1" key="1">
    <citation type="submission" date="2020-10" db="EMBL/GenBank/DDBJ databases">
        <title>Taxonomic study of unclassified bacteria belonging to the class Ktedonobacteria.</title>
        <authorList>
            <person name="Yabe S."/>
            <person name="Wang C.M."/>
            <person name="Zheng Y."/>
            <person name="Sakai Y."/>
            <person name="Cavaletti L."/>
            <person name="Monciardini P."/>
            <person name="Donadio S."/>
        </authorList>
    </citation>
    <scope>NUCLEOTIDE SEQUENCE</scope>
    <source>
        <strain evidence="1">SOSP1-1</strain>
    </source>
</reference>
<dbReference type="EMBL" id="BNJF01000010">
    <property type="protein sequence ID" value="GHO50908.1"/>
    <property type="molecule type" value="Genomic_DNA"/>
</dbReference>
<keyword evidence="2" id="KW-1185">Reference proteome</keyword>
<comment type="caution">
    <text evidence="1">The sequence shown here is derived from an EMBL/GenBank/DDBJ whole genome shotgun (WGS) entry which is preliminary data.</text>
</comment>
<evidence type="ECO:0000313" key="1">
    <source>
        <dbReference type="EMBL" id="GHO50908.1"/>
    </source>
</evidence>
<accession>A0A8J3MYK3</accession>
<evidence type="ECO:0000313" key="2">
    <source>
        <dbReference type="Proteomes" id="UP000612362"/>
    </source>
</evidence>
<name>A0A8J3MYK3_9CHLR</name>
<sequence>MNLLQVIRSDSQQSAYRVVGTQRIIVELGEHQFRVLIQYWNRRRWTIPEYKGVRYLNGVLRDGDGSWVVVCDDLTALSCALSCLPTIYQHLLTPDSDDWQPSEGLKGG</sequence>
<dbReference type="RefSeq" id="WP_220199864.1">
    <property type="nucleotide sequence ID" value="NZ_BNJF01000010.1"/>
</dbReference>
<protein>
    <submittedName>
        <fullName evidence="1">Uncharacterized protein</fullName>
    </submittedName>
</protein>